<sequence length="266" mass="29574">MKRRFGLTAGLICLSLTACNDDLKIDLEGEQHVRVYQDDLAPACDSSAAISVKTHGKLLIDENIELHCSQKGHDGFAYTESCDSETGSINIFTIHDKDLATAESLGFSRLSSLPDAQFDNQCEYKVISDHRKYALLDQLNSEYAKWQTNQTPSYQFQFNTSFSDCPTFAPTPVVLVTVTDNEVSTVYDTDSETFLSNIDNYMTIDGLFNELELQLKLTPLEAGLHAGEPKVTPDFNELGVPEQYYLNAGSDECDAINYTVSEFLAL</sequence>
<dbReference type="EMBL" id="JAKGAS010000002">
    <property type="protein sequence ID" value="MCF2947659.1"/>
    <property type="molecule type" value="Genomic_DNA"/>
</dbReference>
<reference evidence="1 2" key="1">
    <citation type="submission" date="2022-01" db="EMBL/GenBank/DDBJ databases">
        <title>Paraglaciecola sp. G1-23.</title>
        <authorList>
            <person name="Jin M.S."/>
            <person name="Han D.M."/>
            <person name="Kim H.M."/>
            <person name="Jeon C.O."/>
        </authorList>
    </citation>
    <scope>NUCLEOTIDE SEQUENCE [LARGE SCALE GENOMIC DNA]</scope>
    <source>
        <strain evidence="1 2">G1-23</strain>
    </source>
</reference>
<dbReference type="PROSITE" id="PS51257">
    <property type="entry name" value="PROKAR_LIPOPROTEIN"/>
    <property type="match status" value="1"/>
</dbReference>
<accession>A0ABS9D4S1</accession>
<comment type="caution">
    <text evidence="1">The sequence shown here is derived from an EMBL/GenBank/DDBJ whole genome shotgun (WGS) entry which is preliminary data.</text>
</comment>
<evidence type="ECO:0000313" key="2">
    <source>
        <dbReference type="Proteomes" id="UP001521137"/>
    </source>
</evidence>
<protein>
    <submittedName>
        <fullName evidence="1">DUF6174 domain-containing protein</fullName>
    </submittedName>
</protein>
<dbReference type="InterPro" id="IPR046172">
    <property type="entry name" value="DUF6174"/>
</dbReference>
<gene>
    <name evidence="1" type="ORF">L0668_06040</name>
</gene>
<name>A0ABS9D4S1_9ALTE</name>
<organism evidence="1 2">
    <name type="scientific">Paraglaciecola algarum</name>
    <dbReference type="NCBI Taxonomy" id="3050085"/>
    <lineage>
        <taxon>Bacteria</taxon>
        <taxon>Pseudomonadati</taxon>
        <taxon>Pseudomonadota</taxon>
        <taxon>Gammaproteobacteria</taxon>
        <taxon>Alteromonadales</taxon>
        <taxon>Alteromonadaceae</taxon>
        <taxon>Paraglaciecola</taxon>
    </lineage>
</organism>
<dbReference type="RefSeq" id="WP_235311178.1">
    <property type="nucleotide sequence ID" value="NZ_JAKGAS010000002.1"/>
</dbReference>
<evidence type="ECO:0000313" key="1">
    <source>
        <dbReference type="EMBL" id="MCF2947659.1"/>
    </source>
</evidence>
<dbReference type="Pfam" id="PF19671">
    <property type="entry name" value="DUF6174"/>
    <property type="match status" value="1"/>
</dbReference>
<dbReference type="Proteomes" id="UP001521137">
    <property type="component" value="Unassembled WGS sequence"/>
</dbReference>
<keyword evidence="2" id="KW-1185">Reference proteome</keyword>
<proteinExistence type="predicted"/>